<accession>A0A8K0T0U5</accession>
<evidence type="ECO:0000313" key="4">
    <source>
        <dbReference type="Proteomes" id="UP000813444"/>
    </source>
</evidence>
<reference evidence="3" key="1">
    <citation type="journal article" date="2021" name="Nat. Commun.">
        <title>Genetic determinants of endophytism in the Arabidopsis root mycobiome.</title>
        <authorList>
            <person name="Mesny F."/>
            <person name="Miyauchi S."/>
            <person name="Thiergart T."/>
            <person name="Pickel B."/>
            <person name="Atanasova L."/>
            <person name="Karlsson M."/>
            <person name="Huettel B."/>
            <person name="Barry K.W."/>
            <person name="Haridas S."/>
            <person name="Chen C."/>
            <person name="Bauer D."/>
            <person name="Andreopoulos W."/>
            <person name="Pangilinan J."/>
            <person name="LaButti K."/>
            <person name="Riley R."/>
            <person name="Lipzen A."/>
            <person name="Clum A."/>
            <person name="Drula E."/>
            <person name="Henrissat B."/>
            <person name="Kohler A."/>
            <person name="Grigoriev I.V."/>
            <person name="Martin F.M."/>
            <person name="Hacquard S."/>
        </authorList>
    </citation>
    <scope>NUCLEOTIDE SEQUENCE</scope>
    <source>
        <strain evidence="3">MPI-CAGE-CH-0235</strain>
    </source>
</reference>
<dbReference type="Proteomes" id="UP000813444">
    <property type="component" value="Unassembled WGS sequence"/>
</dbReference>
<evidence type="ECO:0000259" key="2">
    <source>
        <dbReference type="Pfam" id="PF24086"/>
    </source>
</evidence>
<feature type="region of interest" description="Disordered" evidence="1">
    <location>
        <begin position="1"/>
        <end position="23"/>
    </location>
</feature>
<dbReference type="AlphaFoldDB" id="A0A8K0T0U5"/>
<dbReference type="Pfam" id="PF24086">
    <property type="entry name" value="DUF7371"/>
    <property type="match status" value="1"/>
</dbReference>
<evidence type="ECO:0000256" key="1">
    <source>
        <dbReference type="SAM" id="MobiDB-lite"/>
    </source>
</evidence>
<dbReference type="InterPro" id="IPR055795">
    <property type="entry name" value="DUF7371"/>
</dbReference>
<organism evidence="3 4">
    <name type="scientific">Stachybotrys elegans</name>
    <dbReference type="NCBI Taxonomy" id="80388"/>
    <lineage>
        <taxon>Eukaryota</taxon>
        <taxon>Fungi</taxon>
        <taxon>Dikarya</taxon>
        <taxon>Ascomycota</taxon>
        <taxon>Pezizomycotina</taxon>
        <taxon>Sordariomycetes</taxon>
        <taxon>Hypocreomycetidae</taxon>
        <taxon>Hypocreales</taxon>
        <taxon>Stachybotryaceae</taxon>
        <taxon>Stachybotrys</taxon>
    </lineage>
</organism>
<evidence type="ECO:0000313" key="3">
    <source>
        <dbReference type="EMBL" id="KAH7327813.1"/>
    </source>
</evidence>
<dbReference type="EMBL" id="JAGPNK010000001">
    <property type="protein sequence ID" value="KAH7327813.1"/>
    <property type="molecule type" value="Genomic_DNA"/>
</dbReference>
<name>A0A8K0T0U5_9HYPO</name>
<comment type="caution">
    <text evidence="3">The sequence shown here is derived from an EMBL/GenBank/DDBJ whole genome shotgun (WGS) entry which is preliminary data.</text>
</comment>
<feature type="domain" description="DUF7371" evidence="2">
    <location>
        <begin position="82"/>
        <end position="262"/>
    </location>
</feature>
<keyword evidence="4" id="KW-1185">Reference proteome</keyword>
<protein>
    <recommendedName>
        <fullName evidence="2">DUF7371 domain-containing protein</fullName>
    </recommendedName>
</protein>
<proteinExistence type="predicted"/>
<sequence>MLTIASSDSASTWSNTSSSSTESLTANTSIGASLSSVLGEVAPSTTITSSVIVPSTETPAASAVPTVCATADKVGNATYTFSNTAVGPLFNPIEDIWFSEGFCVVPPTDGGSPPYLPCSGSKLLEFVPPSLQSSDPWAASTAEIGVGPNFAKPCFRFDLYEAYLGCDTQGTTEWCEFEVAAYTHDESSPYEQSMEWAETKRIPACNTFIQGGCPLVPVQFEGFTNMTSVLITLHVGLEPRVWWADHISVGWTDNGCDAAQCRDETQTKRVKRQRVESALEHGVWHWTRGGLERLADDYILRAAK</sequence>
<dbReference type="OrthoDB" id="5385013at2759"/>
<gene>
    <name evidence="3" type="ORF">B0I35DRAFT_346099</name>
</gene>